<evidence type="ECO:0000313" key="3">
    <source>
        <dbReference type="Proteomes" id="UP000440578"/>
    </source>
</evidence>
<feature type="region of interest" description="Disordered" evidence="1">
    <location>
        <begin position="190"/>
        <end position="216"/>
    </location>
</feature>
<evidence type="ECO:0000313" key="2">
    <source>
        <dbReference type="EMBL" id="KAF0295026.1"/>
    </source>
</evidence>
<dbReference type="Proteomes" id="UP000440578">
    <property type="component" value="Unassembled WGS sequence"/>
</dbReference>
<feature type="region of interest" description="Disordered" evidence="1">
    <location>
        <begin position="293"/>
        <end position="312"/>
    </location>
</feature>
<gene>
    <name evidence="2" type="ORF">FJT64_000697</name>
</gene>
<protein>
    <recommendedName>
        <fullName evidence="4">Peptidase aspartic putative domain-containing protein</fullName>
    </recommendedName>
</protein>
<proteinExistence type="predicted"/>
<dbReference type="EMBL" id="VIIS01001642">
    <property type="protein sequence ID" value="KAF0295026.1"/>
    <property type="molecule type" value="Genomic_DNA"/>
</dbReference>
<reference evidence="2 3" key="1">
    <citation type="submission" date="2019-07" db="EMBL/GenBank/DDBJ databases">
        <title>Draft genome assembly of a fouling barnacle, Amphibalanus amphitrite (Darwin, 1854): The first reference genome for Thecostraca.</title>
        <authorList>
            <person name="Kim W."/>
        </authorList>
    </citation>
    <scope>NUCLEOTIDE SEQUENCE [LARGE SCALE GENOMIC DNA]</scope>
    <source>
        <strain evidence="2">SNU_AA5</strain>
        <tissue evidence="2">Soma without cirri and trophi</tissue>
    </source>
</reference>
<name>A0A6A4VKK2_AMPAM</name>
<keyword evidence="3" id="KW-1185">Reference proteome</keyword>
<evidence type="ECO:0008006" key="4">
    <source>
        <dbReference type="Google" id="ProtNLM"/>
    </source>
</evidence>
<organism evidence="2 3">
    <name type="scientific">Amphibalanus amphitrite</name>
    <name type="common">Striped barnacle</name>
    <name type="synonym">Balanus amphitrite</name>
    <dbReference type="NCBI Taxonomy" id="1232801"/>
    <lineage>
        <taxon>Eukaryota</taxon>
        <taxon>Metazoa</taxon>
        <taxon>Ecdysozoa</taxon>
        <taxon>Arthropoda</taxon>
        <taxon>Crustacea</taxon>
        <taxon>Multicrustacea</taxon>
        <taxon>Cirripedia</taxon>
        <taxon>Thoracica</taxon>
        <taxon>Thoracicalcarea</taxon>
        <taxon>Balanomorpha</taxon>
        <taxon>Balanoidea</taxon>
        <taxon>Balanidae</taxon>
        <taxon>Amphibalaninae</taxon>
        <taxon>Amphibalanus</taxon>
    </lineage>
</organism>
<sequence length="312" mass="35047">MFAKTKWPKSEEKSDFGASRADPVRVFDDQQQLDLKSSLVVKLPTFDGDLMNWMEFWELYNVSVHQNPSDGICYMQTALVEATGPRGTCQLRVLLDGGSDSSYVRTSAAELLGLPTVGSGTFACLGFQERLEEPRQYDKTVFGYVLHGRDDVPVCQPMKYALRCSRLQTQDFRPEQLWSLETLGITAEEEKAGPSAIPRWSDADQSRGEAESSMKRTEKIFSDAGMELHKLHITGDDTGAEAHVLGLRWCTSSDRLAAVDRLAWMRRFISNCRLQRTERMTGPLTPEERMLADDGLLEDDSPDWRATGAHLA</sequence>
<comment type="caution">
    <text evidence="2">The sequence shown here is derived from an EMBL/GenBank/DDBJ whole genome shotgun (WGS) entry which is preliminary data.</text>
</comment>
<dbReference type="AlphaFoldDB" id="A0A6A4VKK2"/>
<evidence type="ECO:0000256" key="1">
    <source>
        <dbReference type="SAM" id="MobiDB-lite"/>
    </source>
</evidence>
<feature type="compositionally biased region" description="Basic and acidic residues" evidence="1">
    <location>
        <begin position="201"/>
        <end position="216"/>
    </location>
</feature>
<accession>A0A6A4VKK2</accession>
<dbReference type="OrthoDB" id="6375653at2759"/>